<dbReference type="EMBL" id="MT142658">
    <property type="protein sequence ID" value="QJA86772.1"/>
    <property type="molecule type" value="Genomic_DNA"/>
</dbReference>
<reference evidence="2" key="1">
    <citation type="submission" date="2020-03" db="EMBL/GenBank/DDBJ databases">
        <title>The deep terrestrial virosphere.</title>
        <authorList>
            <person name="Holmfeldt K."/>
            <person name="Nilsson E."/>
            <person name="Simone D."/>
            <person name="Lopez-Fernandez M."/>
            <person name="Wu X."/>
            <person name="de Brujin I."/>
            <person name="Lundin D."/>
            <person name="Andersson A."/>
            <person name="Bertilsson S."/>
            <person name="Dopson M."/>
        </authorList>
    </citation>
    <scope>NUCLEOTIDE SEQUENCE</scope>
    <source>
        <strain evidence="2">MM415B03121</strain>
    </source>
</reference>
<evidence type="ECO:0000313" key="2">
    <source>
        <dbReference type="EMBL" id="QJA86772.1"/>
    </source>
</evidence>
<evidence type="ECO:0000256" key="1">
    <source>
        <dbReference type="SAM" id="MobiDB-lite"/>
    </source>
</evidence>
<dbReference type="AlphaFoldDB" id="A0A6M3KYK3"/>
<organism evidence="2">
    <name type="scientific">viral metagenome</name>
    <dbReference type="NCBI Taxonomy" id="1070528"/>
    <lineage>
        <taxon>unclassified sequences</taxon>
        <taxon>metagenomes</taxon>
        <taxon>organismal metagenomes</taxon>
    </lineage>
</organism>
<gene>
    <name evidence="2" type="ORF">MM415B03121_0007</name>
</gene>
<accession>A0A6M3KYK3</accession>
<sequence>MAKTKIKLVEVARSFSYKLNCGNYQTADFFCSQKAEVPENEAEKTSEELFEFCKDEVMKSVYAYQLEHIPVAETNKPTRQDFAEERAKSPINQAIQDKIDEVQEERKIEEANKELEEATQTLPESEIPVIDIEK</sequence>
<name>A0A6M3KYK3_9ZZZZ</name>
<protein>
    <submittedName>
        <fullName evidence="2">Uncharacterized protein</fullName>
    </submittedName>
</protein>
<feature type="region of interest" description="Disordered" evidence="1">
    <location>
        <begin position="109"/>
        <end position="134"/>
    </location>
</feature>
<proteinExistence type="predicted"/>